<reference evidence="1 2" key="1">
    <citation type="submission" date="2021-07" db="EMBL/GenBank/DDBJ databases">
        <title>Sphingomonas sp.</title>
        <authorList>
            <person name="Feng G."/>
            <person name="Li J."/>
            <person name="Pan M."/>
        </authorList>
    </citation>
    <scope>NUCLEOTIDE SEQUENCE [LARGE SCALE GENOMIC DNA]</scope>
    <source>
        <strain evidence="1 2">RRHST34</strain>
    </source>
</reference>
<name>A0ABS7BR13_9SPHN</name>
<evidence type="ECO:0000313" key="1">
    <source>
        <dbReference type="EMBL" id="MBW6532016.1"/>
    </source>
</evidence>
<dbReference type="RefSeq" id="WP_219749378.1">
    <property type="nucleotide sequence ID" value="NZ_JAHXZN010000005.1"/>
</dbReference>
<accession>A0ABS7BR13</accession>
<gene>
    <name evidence="1" type="ORF">KZ820_14845</name>
</gene>
<comment type="caution">
    <text evidence="1">The sequence shown here is derived from an EMBL/GenBank/DDBJ whole genome shotgun (WGS) entry which is preliminary data.</text>
</comment>
<sequence length="142" mass="15073">MPPFARRLLVLLCGIAVGSLSALEVSHLVGGDNMFAAAPRREFMPIGTLTAPLVGSDGHLLGYLSFDAQIEVPVRREREIRSGLPLLADAVNRTSFAAPIAGPAEGYVPQLQVLRELVHAAALKTYGADAVSRTVITRANLT</sequence>
<proteinExistence type="predicted"/>
<dbReference type="Proteomes" id="UP000759103">
    <property type="component" value="Unassembled WGS sequence"/>
</dbReference>
<protein>
    <submittedName>
        <fullName evidence="1">Uncharacterized protein</fullName>
    </submittedName>
</protein>
<organism evidence="1 2">
    <name type="scientific">Sphingomonas citri</name>
    <dbReference type="NCBI Taxonomy" id="2862499"/>
    <lineage>
        <taxon>Bacteria</taxon>
        <taxon>Pseudomonadati</taxon>
        <taxon>Pseudomonadota</taxon>
        <taxon>Alphaproteobacteria</taxon>
        <taxon>Sphingomonadales</taxon>
        <taxon>Sphingomonadaceae</taxon>
        <taxon>Sphingomonas</taxon>
    </lineage>
</organism>
<dbReference type="EMBL" id="JAHXZN010000005">
    <property type="protein sequence ID" value="MBW6532016.1"/>
    <property type="molecule type" value="Genomic_DNA"/>
</dbReference>
<keyword evidence="2" id="KW-1185">Reference proteome</keyword>
<evidence type="ECO:0000313" key="2">
    <source>
        <dbReference type="Proteomes" id="UP000759103"/>
    </source>
</evidence>